<dbReference type="PANTHER" id="PTHR46825">
    <property type="entry name" value="D-ALANYL-D-ALANINE-CARBOXYPEPTIDASE/ENDOPEPTIDASE AMPH"/>
    <property type="match status" value="1"/>
</dbReference>
<proteinExistence type="predicted"/>
<dbReference type="eggNOG" id="COG3439">
    <property type="taxonomic scope" value="Bacteria"/>
</dbReference>
<name>A0A0W0YTS6_9GAMM</name>
<dbReference type="InterPro" id="IPR035923">
    <property type="entry name" value="TT1751-like_sf"/>
</dbReference>
<organism evidence="3 4">
    <name type="scientific">Legionella shakespearei DSM 23087</name>
    <dbReference type="NCBI Taxonomy" id="1122169"/>
    <lineage>
        <taxon>Bacteria</taxon>
        <taxon>Pseudomonadati</taxon>
        <taxon>Pseudomonadota</taxon>
        <taxon>Gammaproteobacteria</taxon>
        <taxon>Legionellales</taxon>
        <taxon>Legionellaceae</taxon>
        <taxon>Legionella</taxon>
    </lineage>
</organism>
<comment type="caution">
    <text evidence="3">The sequence shown here is derived from an EMBL/GenBank/DDBJ whole genome shotgun (WGS) entry which is preliminary data.</text>
</comment>
<accession>A0A0W0YTS6</accession>
<dbReference type="eggNOG" id="COG1680">
    <property type="taxonomic scope" value="Bacteria"/>
</dbReference>
<dbReference type="PANTHER" id="PTHR46825:SF9">
    <property type="entry name" value="BETA-LACTAMASE-RELATED DOMAIN-CONTAINING PROTEIN"/>
    <property type="match status" value="1"/>
</dbReference>
<reference evidence="3 4" key="1">
    <citation type="submission" date="2015-11" db="EMBL/GenBank/DDBJ databases">
        <title>Genomic analysis of 38 Legionella species identifies large and diverse effector repertoires.</title>
        <authorList>
            <person name="Burstein D."/>
            <person name="Amaro F."/>
            <person name="Zusman T."/>
            <person name="Lifshitz Z."/>
            <person name="Cohen O."/>
            <person name="Gilbert J.A."/>
            <person name="Pupko T."/>
            <person name="Shuman H.A."/>
            <person name="Segal G."/>
        </authorList>
    </citation>
    <scope>NUCLEOTIDE SEQUENCE [LARGE SCALE GENOMIC DNA]</scope>
    <source>
        <strain evidence="3 4">ATCC 49655</strain>
    </source>
</reference>
<feature type="domain" description="DUF302" evidence="2">
    <location>
        <begin position="435"/>
        <end position="497"/>
    </location>
</feature>
<evidence type="ECO:0000259" key="1">
    <source>
        <dbReference type="Pfam" id="PF00144"/>
    </source>
</evidence>
<protein>
    <submittedName>
        <fullName evidence="3">Beta-lactamase</fullName>
        <ecNumber evidence="3">3.4.16.4</ecNumber>
    </submittedName>
</protein>
<evidence type="ECO:0000313" key="4">
    <source>
        <dbReference type="Proteomes" id="UP000054600"/>
    </source>
</evidence>
<dbReference type="Gene3D" id="3.40.710.10">
    <property type="entry name" value="DD-peptidase/beta-lactamase superfamily"/>
    <property type="match status" value="1"/>
</dbReference>
<dbReference type="EC" id="3.4.16.4" evidence="3"/>
<dbReference type="Pfam" id="PF03625">
    <property type="entry name" value="DUF302"/>
    <property type="match status" value="1"/>
</dbReference>
<gene>
    <name evidence="3" type="ORF">Lsha_1644</name>
</gene>
<dbReference type="Gene3D" id="3.30.310.70">
    <property type="entry name" value="TT1751-like domain"/>
    <property type="match status" value="1"/>
</dbReference>
<sequence length="535" mass="58275">MQSKWIKGGLIALLFAGVIMDSMSSFAGTGRGDFHTVYKGQSVDDLIIDYMEANNVPGMTLAIVQAPYITRVVGYGLADTENKRLAATRTVFNIGQMTNAYTAVAIMQLKEEGKLRLDDFIVTYVSSIPESWQSITIRQLLTHSTGIPDYTQSEGFDYAKNYDSEAIIALVADKDLLFKPGSQMQSSATNPYLLGLIIEKASAMSYQDYVTKNQITRLGLKHTFFAGKTKDIPNEINNGTKPFKHSTFLKDPVFIDPVEPAVGYVMVDNTLKPVPEMSWTASFSASGIIASAEDISLWDIGLAGDILVKDPEDRKFLYSAPVINGNAVPGNVGWLFPGHPGLMEIKGNIPGFSSFLSRFTDPSELLCVTLLANKDNLPDLDILARKIAAAFDIKLATPEGAFWSETIQSPYSVDKTLERVAAIIQKNGGTVFAHINHSAEAKKVNQTLADTEVLIIGNPAKGTALMEQNPAFALDLPLRIMATKDSSGQVWLSFTDPESLAKAYHMDAGQLPVLKQIGSAIRRVCETAVSPKSQI</sequence>
<dbReference type="PATRIC" id="fig|1122169.6.peg.1890"/>
<dbReference type="InterPro" id="IPR050491">
    <property type="entry name" value="AmpC-like"/>
</dbReference>
<keyword evidence="3" id="KW-0645">Protease</keyword>
<keyword evidence="4" id="KW-1185">Reference proteome</keyword>
<dbReference type="SUPFAM" id="SSF103247">
    <property type="entry name" value="TT1751-like"/>
    <property type="match status" value="1"/>
</dbReference>
<dbReference type="Pfam" id="PF00144">
    <property type="entry name" value="Beta-lactamase"/>
    <property type="match status" value="1"/>
</dbReference>
<dbReference type="AlphaFoldDB" id="A0A0W0YTS6"/>
<evidence type="ECO:0000313" key="3">
    <source>
        <dbReference type="EMBL" id="KTD59894.1"/>
    </source>
</evidence>
<keyword evidence="3" id="KW-0378">Hydrolase</keyword>
<keyword evidence="3" id="KW-0121">Carboxypeptidase</keyword>
<dbReference type="GO" id="GO:0009002">
    <property type="term" value="F:serine-type D-Ala-D-Ala carboxypeptidase activity"/>
    <property type="evidence" value="ECO:0007669"/>
    <property type="project" value="UniProtKB-EC"/>
</dbReference>
<dbReference type="SUPFAM" id="SSF56601">
    <property type="entry name" value="beta-lactamase/transpeptidase-like"/>
    <property type="match status" value="1"/>
</dbReference>
<feature type="domain" description="Beta-lactamase-related" evidence="1">
    <location>
        <begin position="43"/>
        <end position="388"/>
    </location>
</feature>
<dbReference type="RefSeq" id="WP_018577014.1">
    <property type="nucleotide sequence ID" value="NZ_KB892393.1"/>
</dbReference>
<dbReference type="EMBL" id="LNYW01000046">
    <property type="protein sequence ID" value="KTD59894.1"/>
    <property type="molecule type" value="Genomic_DNA"/>
</dbReference>
<dbReference type="InterPro" id="IPR001466">
    <property type="entry name" value="Beta-lactam-related"/>
</dbReference>
<dbReference type="Proteomes" id="UP000054600">
    <property type="component" value="Unassembled WGS sequence"/>
</dbReference>
<evidence type="ECO:0000259" key="2">
    <source>
        <dbReference type="Pfam" id="PF03625"/>
    </source>
</evidence>
<dbReference type="STRING" id="1122169.Lsha_1644"/>
<dbReference type="CDD" id="cd14797">
    <property type="entry name" value="DUF302"/>
    <property type="match status" value="1"/>
</dbReference>
<dbReference type="InterPro" id="IPR012338">
    <property type="entry name" value="Beta-lactam/transpept-like"/>
</dbReference>
<dbReference type="InterPro" id="IPR005180">
    <property type="entry name" value="DUF302"/>
</dbReference>